<reference evidence="2" key="1">
    <citation type="submission" date="2020-03" db="EMBL/GenBank/DDBJ databases">
        <title>FDA dAtabase for Regulatory Grade micrObial Sequences (FDA-ARGOS): Supporting development and validation of Infectious Disease Dx tests.</title>
        <authorList>
            <person name="Campos J."/>
            <person name="Goldberg B."/>
            <person name="Tallon L."/>
            <person name="Sadzewicz L."/>
            <person name="Vavikolanu K."/>
            <person name="Mehta A."/>
            <person name="Aluvathingal J."/>
            <person name="Nadendla S."/>
            <person name="Nandy P."/>
            <person name="Geyer C."/>
            <person name="Yan Y."/>
            <person name="Sichtig H."/>
        </authorList>
    </citation>
    <scope>NUCLEOTIDE SEQUENCE [LARGE SCALE GENOMIC DNA]</scope>
    <source>
        <strain evidence="2">FDAARGOS_652</strain>
    </source>
</reference>
<evidence type="ECO:0000256" key="1">
    <source>
        <dbReference type="SAM" id="MobiDB-lite"/>
    </source>
</evidence>
<evidence type="ECO:0000313" key="3">
    <source>
        <dbReference type="Proteomes" id="UP000590412"/>
    </source>
</evidence>
<dbReference type="OrthoDB" id="10641659at2759"/>
<protein>
    <submittedName>
        <fullName evidence="2">Uncharacterized protein</fullName>
    </submittedName>
</protein>
<evidence type="ECO:0000313" key="2">
    <source>
        <dbReference type="EMBL" id="KAF6048623.1"/>
    </source>
</evidence>
<accession>A0A8X7NK64</accession>
<feature type="region of interest" description="Disordered" evidence="1">
    <location>
        <begin position="522"/>
        <end position="579"/>
    </location>
</feature>
<name>A0A8X7NK64_CANPA</name>
<feature type="region of interest" description="Disordered" evidence="1">
    <location>
        <begin position="184"/>
        <end position="234"/>
    </location>
</feature>
<dbReference type="Proteomes" id="UP000590412">
    <property type="component" value="Unassembled WGS sequence"/>
</dbReference>
<comment type="caution">
    <text evidence="2">The sequence shown here is derived from an EMBL/GenBank/DDBJ whole genome shotgun (WGS) entry which is preliminary data.</text>
</comment>
<dbReference type="EMBL" id="JABWAB010000006">
    <property type="protein sequence ID" value="KAF6048623.1"/>
    <property type="molecule type" value="Genomic_DNA"/>
</dbReference>
<feature type="compositionally biased region" description="Polar residues" evidence="1">
    <location>
        <begin position="198"/>
        <end position="209"/>
    </location>
</feature>
<proteinExistence type="predicted"/>
<feature type="compositionally biased region" description="Acidic residues" evidence="1">
    <location>
        <begin position="527"/>
        <end position="545"/>
    </location>
</feature>
<gene>
    <name evidence="2" type="ORF">FOB60_004007</name>
</gene>
<feature type="compositionally biased region" description="Basic and acidic residues" evidence="1">
    <location>
        <begin position="210"/>
        <end position="221"/>
    </location>
</feature>
<feature type="compositionally biased region" description="Basic and acidic residues" evidence="1">
    <location>
        <begin position="327"/>
        <end position="340"/>
    </location>
</feature>
<organism evidence="2 3">
    <name type="scientific">Candida parapsilosis</name>
    <name type="common">Yeast</name>
    <dbReference type="NCBI Taxonomy" id="5480"/>
    <lineage>
        <taxon>Eukaryota</taxon>
        <taxon>Fungi</taxon>
        <taxon>Dikarya</taxon>
        <taxon>Ascomycota</taxon>
        <taxon>Saccharomycotina</taxon>
        <taxon>Pichiomycetes</taxon>
        <taxon>Debaryomycetaceae</taxon>
        <taxon>Candida/Lodderomyces clade</taxon>
        <taxon>Candida</taxon>
    </lineage>
</organism>
<dbReference type="AlphaFoldDB" id="A0A8X7NK64"/>
<feature type="region of interest" description="Disordered" evidence="1">
    <location>
        <begin position="318"/>
        <end position="343"/>
    </location>
</feature>
<feature type="compositionally biased region" description="Acidic residues" evidence="1">
    <location>
        <begin position="552"/>
        <end position="567"/>
    </location>
</feature>
<sequence>MTDYRRKQYIKTKSLRRSNRLRGVEEDDANGLRMSKKKIIAEMTSYRSALVNWLKKDAGFVEESIEDLLDRSLKHDSNLSCKNLSPQLEDEVRERRGFDVPEFMRSLQEFMESQMSSRVDAENQRKVEVERLTTQFNNDMLEMHRRHSSQRVFEEEARAQAVQRFIKGYKTNKNAFAAHARNFESGKEVGPGGGPSLTKASDLSPSLETTKYEERNSKKDIVAASESSSEENTHSFHAPAFEASLFDAVFEKKEVSPAAYSLLEDRTDTRTSSSSTSQEVIVTSTNYVKAVPEVSEASLDLVDLLRLSNHADANFERAPTSTSMSIEDSHETEDVTDHRSLPSGEDVQVKNTEIVAENVNNISPVQVHSVRGKANDGNGNFLSSSGWTSLFVASKQSKENENGCTPVFNQRSDAQHDPDQFCGSMLNPINEPIDVPAVANKTVHQFHQPTTTSTFSKYATNRKQQNALQSLADLFKSKDTTFDEWNTNLQTRSGSDVPHKDIAKLKNRRGLRKLFSYDCEMSSSSSESDDASDNDNNSDLDDVSDESVSSGSDDDEGVVGDGSDDNESVASNSEPEHSI</sequence>